<evidence type="ECO:0000313" key="3">
    <source>
        <dbReference type="EMBL" id="KAK0701230.1"/>
    </source>
</evidence>
<organism evidence="3 4">
    <name type="scientific">Lasiosphaeris hirsuta</name>
    <dbReference type="NCBI Taxonomy" id="260670"/>
    <lineage>
        <taxon>Eukaryota</taxon>
        <taxon>Fungi</taxon>
        <taxon>Dikarya</taxon>
        <taxon>Ascomycota</taxon>
        <taxon>Pezizomycotina</taxon>
        <taxon>Sordariomycetes</taxon>
        <taxon>Sordariomycetidae</taxon>
        <taxon>Sordariales</taxon>
        <taxon>Lasiosphaeriaceae</taxon>
        <taxon>Lasiosphaeris</taxon>
    </lineage>
</organism>
<proteinExistence type="predicted"/>
<dbReference type="PANTHER" id="PTHR38248:SF2">
    <property type="entry name" value="FUNK1 11"/>
    <property type="match status" value="1"/>
</dbReference>
<evidence type="ECO:0000313" key="4">
    <source>
        <dbReference type="Proteomes" id="UP001172102"/>
    </source>
</evidence>
<dbReference type="Pfam" id="PF17667">
    <property type="entry name" value="Pkinase_fungal"/>
    <property type="match status" value="1"/>
</dbReference>
<feature type="compositionally biased region" description="Low complexity" evidence="1">
    <location>
        <begin position="451"/>
        <end position="466"/>
    </location>
</feature>
<evidence type="ECO:0000256" key="1">
    <source>
        <dbReference type="SAM" id="MobiDB-lite"/>
    </source>
</evidence>
<dbReference type="Proteomes" id="UP001172102">
    <property type="component" value="Unassembled WGS sequence"/>
</dbReference>
<protein>
    <recommendedName>
        <fullName evidence="2">Fungal-type protein kinase domain-containing protein</fullName>
    </recommendedName>
</protein>
<reference evidence="3" key="1">
    <citation type="submission" date="2023-06" db="EMBL/GenBank/DDBJ databases">
        <title>Genome-scale phylogeny and comparative genomics of the fungal order Sordariales.</title>
        <authorList>
            <consortium name="Lawrence Berkeley National Laboratory"/>
            <person name="Hensen N."/>
            <person name="Bonometti L."/>
            <person name="Westerberg I."/>
            <person name="Brannstrom I.O."/>
            <person name="Guillou S."/>
            <person name="Cros-Aarteil S."/>
            <person name="Calhoun S."/>
            <person name="Haridas S."/>
            <person name="Kuo A."/>
            <person name="Mondo S."/>
            <person name="Pangilinan J."/>
            <person name="Riley R."/>
            <person name="Labutti K."/>
            <person name="Andreopoulos B."/>
            <person name="Lipzen A."/>
            <person name="Chen C."/>
            <person name="Yanf M."/>
            <person name="Daum C."/>
            <person name="Ng V."/>
            <person name="Clum A."/>
            <person name="Steindorff A."/>
            <person name="Ohm R."/>
            <person name="Martin F."/>
            <person name="Silar P."/>
            <person name="Natvig D."/>
            <person name="Lalanne C."/>
            <person name="Gautier V."/>
            <person name="Ament-Velasquez S.L."/>
            <person name="Kruys A."/>
            <person name="Hutchinson M.I."/>
            <person name="Powell A.J."/>
            <person name="Barry K."/>
            <person name="Miller A.N."/>
            <person name="Grigoriev I.V."/>
            <person name="Debuchy R."/>
            <person name="Gladieux P."/>
            <person name="Thoren M.H."/>
            <person name="Johannesson H."/>
        </authorList>
    </citation>
    <scope>NUCLEOTIDE SEQUENCE</scope>
    <source>
        <strain evidence="3">SMH4607-1</strain>
    </source>
</reference>
<comment type="caution">
    <text evidence="3">The sequence shown here is derived from an EMBL/GenBank/DDBJ whole genome shotgun (WGS) entry which is preliminary data.</text>
</comment>
<dbReference type="PANTHER" id="PTHR38248">
    <property type="entry name" value="FUNK1 6"/>
    <property type="match status" value="1"/>
</dbReference>
<feature type="region of interest" description="Disordered" evidence="1">
    <location>
        <begin position="438"/>
        <end position="499"/>
    </location>
</feature>
<dbReference type="EMBL" id="JAUKUA010000010">
    <property type="protein sequence ID" value="KAK0701230.1"/>
    <property type="molecule type" value="Genomic_DNA"/>
</dbReference>
<sequence length="528" mass="59092">MDDVLLSRIIRENPIKNGLDTFRASFSSACEGANVSCTLDALEQLSQKDLALDLLSTLQSLRASRLLRSSGRGKNLFSELSRLNSVVNSDDFNLDHIKPLLKSAIADNPDDAQIWDQAYRADVDRVLRDELGSIYVGLPRFHEAFFGLVAGLKTASEAIFKKCMEGSEPLFSNRWSGWPTDANQDDVLSWFSELSEKLATFAEGYRSISTRRRPLAQPNKPIRGSTAERKLDVNFVDEPKAGKESRCHWSQILVPGELKSNPTADTSVKTWLSISTSLMRIWEFDRLGGITSELFDINKDGLQFVSTVLGFLWTSEEELGFDPTIRTANDKRFIDIEHDGLTERLIIDEVMQRARYIAGRATTYWKAHRKGHPQTPLVIKDSWQYSERDKEGELLREATGQGVVNVARYYYHETVEVHGTDDDIRRSIRGGLDVTTTINYRPERSMPPPSIIASGASRGGRSNSRATGKKQSSSQINVPLPPSKRSYSASPTKASGDALSNRVHRRIIIRDYGNSIYQASSRSALLSP</sequence>
<name>A0AA39ZPE8_9PEZI</name>
<accession>A0AA39ZPE8</accession>
<dbReference type="AlphaFoldDB" id="A0AA39ZPE8"/>
<evidence type="ECO:0000259" key="2">
    <source>
        <dbReference type="Pfam" id="PF17667"/>
    </source>
</evidence>
<gene>
    <name evidence="3" type="ORF">B0H67DRAFT_650458</name>
</gene>
<keyword evidence="4" id="KW-1185">Reference proteome</keyword>
<dbReference type="InterPro" id="IPR040976">
    <property type="entry name" value="Pkinase_fungal"/>
</dbReference>
<feature type="domain" description="Fungal-type protein kinase" evidence="2">
    <location>
        <begin position="273"/>
        <end position="527"/>
    </location>
</feature>